<dbReference type="WBParaSite" id="maker-uti_cns_0003390-snap-gene-0.5-mRNA-1">
    <property type="protein sequence ID" value="maker-uti_cns_0003390-snap-gene-0.5-mRNA-1"/>
    <property type="gene ID" value="maker-uti_cns_0003390-snap-gene-0.5"/>
</dbReference>
<evidence type="ECO:0000256" key="7">
    <source>
        <dbReference type="ARBA" id="ARBA00022990"/>
    </source>
</evidence>
<feature type="region of interest" description="Disordered" evidence="10">
    <location>
        <begin position="310"/>
        <end position="372"/>
    </location>
</feature>
<evidence type="ECO:0000313" key="11">
    <source>
        <dbReference type="Proteomes" id="UP000095280"/>
    </source>
</evidence>
<keyword evidence="9" id="KW-0131">Cell cycle</keyword>
<dbReference type="PANTHER" id="PTHR16523">
    <property type="entry name" value="PEST PROTEOLYTIC SIGNAL-CONTAINING NUCLEAR PROTEIN"/>
    <property type="match status" value="1"/>
</dbReference>
<evidence type="ECO:0000313" key="12">
    <source>
        <dbReference type="WBParaSite" id="maker-uti_cns_0003390-snap-gene-0.5-mRNA-1"/>
    </source>
</evidence>
<evidence type="ECO:0000256" key="4">
    <source>
        <dbReference type="ARBA" id="ARBA00022059"/>
    </source>
</evidence>
<organism evidence="11 12">
    <name type="scientific">Macrostomum lignano</name>
    <dbReference type="NCBI Taxonomy" id="282301"/>
    <lineage>
        <taxon>Eukaryota</taxon>
        <taxon>Metazoa</taxon>
        <taxon>Spiralia</taxon>
        <taxon>Lophotrochozoa</taxon>
        <taxon>Platyhelminthes</taxon>
        <taxon>Rhabditophora</taxon>
        <taxon>Macrostomorpha</taxon>
        <taxon>Macrostomida</taxon>
        <taxon>Macrostomidae</taxon>
        <taxon>Macrostomum</taxon>
    </lineage>
</organism>
<evidence type="ECO:0000256" key="10">
    <source>
        <dbReference type="SAM" id="MobiDB-lite"/>
    </source>
</evidence>
<dbReference type="PANTHER" id="PTHR16523:SF6">
    <property type="entry name" value="PEST PROTEOLYTIC SIGNAL-CONTAINING NUCLEAR PROTEIN"/>
    <property type="match status" value="1"/>
</dbReference>
<reference evidence="12" key="1">
    <citation type="submission" date="2016-11" db="UniProtKB">
        <authorList>
            <consortium name="WormBaseParasite"/>
        </authorList>
    </citation>
    <scope>IDENTIFICATION</scope>
</reference>
<feature type="compositionally biased region" description="Basic and acidic residues" evidence="10">
    <location>
        <begin position="360"/>
        <end position="372"/>
    </location>
</feature>
<proteinExistence type="predicted"/>
<evidence type="ECO:0000256" key="9">
    <source>
        <dbReference type="ARBA" id="ARBA00023306"/>
    </source>
</evidence>
<dbReference type="Proteomes" id="UP000095280">
    <property type="component" value="Unplaced"/>
</dbReference>
<evidence type="ECO:0000256" key="3">
    <source>
        <dbReference type="ARBA" id="ARBA00011097"/>
    </source>
</evidence>
<evidence type="ECO:0000256" key="1">
    <source>
        <dbReference type="ARBA" id="ARBA00002646"/>
    </source>
</evidence>
<dbReference type="GO" id="GO:0016567">
    <property type="term" value="P:protein ubiquitination"/>
    <property type="evidence" value="ECO:0007669"/>
    <property type="project" value="InterPro"/>
</dbReference>
<evidence type="ECO:0000256" key="8">
    <source>
        <dbReference type="ARBA" id="ARBA00023242"/>
    </source>
</evidence>
<feature type="compositionally biased region" description="Acidic residues" evidence="10">
    <location>
        <begin position="315"/>
        <end position="330"/>
    </location>
</feature>
<evidence type="ECO:0000256" key="2">
    <source>
        <dbReference type="ARBA" id="ARBA00004123"/>
    </source>
</evidence>
<feature type="compositionally biased region" description="Low complexity" evidence="10">
    <location>
        <begin position="238"/>
        <end position="258"/>
    </location>
</feature>
<feature type="region of interest" description="Disordered" evidence="10">
    <location>
        <begin position="215"/>
        <end position="297"/>
    </location>
</feature>
<protein>
    <recommendedName>
        <fullName evidence="4">PEST proteolytic signal-containing nuclear protein</fullName>
    </recommendedName>
</protein>
<feature type="compositionally biased region" description="Basic residues" evidence="10">
    <location>
        <begin position="263"/>
        <end position="273"/>
    </location>
</feature>
<comment type="subunit">
    <text evidence="3">Interacts with UHRF2/NIRF.</text>
</comment>
<comment type="subcellular location">
    <subcellularLocation>
        <location evidence="2">Nucleus</location>
    </subcellularLocation>
</comment>
<keyword evidence="8" id="KW-0539">Nucleus</keyword>
<dbReference type="GO" id="GO:0043161">
    <property type="term" value="P:proteasome-mediated ubiquitin-dependent protein catabolic process"/>
    <property type="evidence" value="ECO:0007669"/>
    <property type="project" value="TreeGrafter"/>
</dbReference>
<evidence type="ECO:0000256" key="6">
    <source>
        <dbReference type="ARBA" id="ARBA00022843"/>
    </source>
</evidence>
<sequence length="372" mass="40823">MWNPSAVPAAATFGSTAGVSAQQSPGQAAAASIAVSTPSFSHYAALAAAYSSAAASVPIVPAPVQAPKRPSDLKNVNTSTMCRFNLGNGAPTGPLPEAHSNVGDDDESAFEAEFDRIMEAKRQAEEANLDPDERAALRELEAVKKQRRFANPADSTEADAAREFDRFQTSSASDSTGDGSELAKQAAEWRTYMSYALQYNPQEAERLFAMPWADTDERKGRQQQPAAPAYKKSRFDSPQPWQQQQQKPPPNFQQQQYQNPPPHHSKPQHHASNVKRQNQQRSGVVINFGQRPAESSNLVPVQDASVRQAFAAAADEGDEAEEGEVSEEVPDLVRIRMRNVGKYTPTSEGPRSYGKTRAGFCDDRRRPRYERF</sequence>
<accession>A0A1I8GVZ9</accession>
<keyword evidence="11" id="KW-1185">Reference proteome</keyword>
<keyword evidence="5" id="KW-0597">Phosphoprotein</keyword>
<dbReference type="GO" id="GO:0005634">
    <property type="term" value="C:nucleus"/>
    <property type="evidence" value="ECO:0007669"/>
    <property type="project" value="UniProtKB-SubCell"/>
</dbReference>
<keyword evidence="7" id="KW-0007">Acetylation</keyword>
<keyword evidence="6" id="KW-0832">Ubl conjugation</keyword>
<dbReference type="InterPro" id="IPR029169">
    <property type="entry name" value="PCNP"/>
</dbReference>
<name>A0A1I8GVZ9_9PLAT</name>
<dbReference type="Pfam" id="PF15473">
    <property type="entry name" value="PCNP"/>
    <property type="match status" value="1"/>
</dbReference>
<comment type="function">
    <text evidence="1">May be involved in cell cycle regulation.</text>
</comment>
<evidence type="ECO:0000256" key="5">
    <source>
        <dbReference type="ARBA" id="ARBA00022553"/>
    </source>
</evidence>
<dbReference type="AlphaFoldDB" id="A0A1I8GVZ9"/>